<sequence length="62" mass="7108">MEEIHDKADSPRVRLTENIIRAIKKLEARLSEFLDMARIGIHGFKLDLELLDPLPLVQNVVS</sequence>
<proteinExistence type="predicted"/>
<organism evidence="1">
    <name type="scientific">marine sediment metagenome</name>
    <dbReference type="NCBI Taxonomy" id="412755"/>
    <lineage>
        <taxon>unclassified sequences</taxon>
        <taxon>metagenomes</taxon>
        <taxon>ecological metagenomes</taxon>
    </lineage>
</organism>
<comment type="caution">
    <text evidence="1">The sequence shown here is derived from an EMBL/GenBank/DDBJ whole genome shotgun (WGS) entry which is preliminary data.</text>
</comment>
<reference evidence="1" key="1">
    <citation type="journal article" date="2014" name="Front. Microbiol.">
        <title>High frequency of phylogenetically diverse reductive dehalogenase-homologous genes in deep subseafloor sedimentary metagenomes.</title>
        <authorList>
            <person name="Kawai M."/>
            <person name="Futagami T."/>
            <person name="Toyoda A."/>
            <person name="Takaki Y."/>
            <person name="Nishi S."/>
            <person name="Hori S."/>
            <person name="Arai W."/>
            <person name="Tsubouchi T."/>
            <person name="Morono Y."/>
            <person name="Uchiyama I."/>
            <person name="Ito T."/>
            <person name="Fujiyama A."/>
            <person name="Inagaki F."/>
            <person name="Takami H."/>
        </authorList>
    </citation>
    <scope>NUCLEOTIDE SEQUENCE</scope>
    <source>
        <strain evidence="1">Expedition CK06-06</strain>
    </source>
</reference>
<dbReference type="EMBL" id="BARW01026538">
    <property type="protein sequence ID" value="GAJ06545.1"/>
    <property type="molecule type" value="Genomic_DNA"/>
</dbReference>
<accession>X1VH20</accession>
<protein>
    <submittedName>
        <fullName evidence="1">Uncharacterized protein</fullName>
    </submittedName>
</protein>
<feature type="non-terminal residue" evidence="1">
    <location>
        <position position="62"/>
    </location>
</feature>
<gene>
    <name evidence="1" type="ORF">S12H4_43259</name>
</gene>
<dbReference type="AlphaFoldDB" id="X1VH20"/>
<name>X1VH20_9ZZZZ</name>
<evidence type="ECO:0000313" key="1">
    <source>
        <dbReference type="EMBL" id="GAJ06545.1"/>
    </source>
</evidence>